<comment type="similarity">
    <text evidence="8 9">Belongs to the autoinducer synthase family.</text>
</comment>
<evidence type="ECO:0000256" key="2">
    <source>
        <dbReference type="ARBA" id="ARBA00018768"/>
    </source>
</evidence>
<reference evidence="10 11" key="1">
    <citation type="submission" date="2014-09" db="EMBL/GenBank/DDBJ databases">
        <title>Cedecea neteri SSMD04 Genome Sequencing.</title>
        <authorList>
            <person name="Tan J.-Y."/>
        </authorList>
    </citation>
    <scope>NUCLEOTIDE SEQUENCE [LARGE SCALE GENOMIC DNA]</scope>
    <source>
        <strain evidence="10 11">SSMD04</strain>
    </source>
</reference>
<evidence type="ECO:0000256" key="4">
    <source>
        <dbReference type="ARBA" id="ARBA00022679"/>
    </source>
</evidence>
<dbReference type="EMBL" id="CP009451">
    <property type="protein sequence ID" value="AIR06973.1"/>
    <property type="molecule type" value="Genomic_DNA"/>
</dbReference>
<dbReference type="InterPro" id="IPR001690">
    <property type="entry name" value="Autoind_synthase"/>
</dbReference>
<evidence type="ECO:0000313" key="10">
    <source>
        <dbReference type="EMBL" id="AIR06973.1"/>
    </source>
</evidence>
<proteinExistence type="inferred from homology"/>
<dbReference type="Gene3D" id="3.40.630.30">
    <property type="match status" value="1"/>
</dbReference>
<protein>
    <recommendedName>
        <fullName evidence="2 9">Acyl-homoserine-lactone synthase</fullName>
        <ecNumber evidence="1 9">2.3.1.184</ecNumber>
    </recommendedName>
    <alternativeName>
        <fullName evidence="9">Autoinducer synthesis protein</fullName>
    </alternativeName>
</protein>
<dbReference type="SUPFAM" id="SSF55729">
    <property type="entry name" value="Acyl-CoA N-acyltransferases (Nat)"/>
    <property type="match status" value="1"/>
</dbReference>
<evidence type="ECO:0000256" key="6">
    <source>
        <dbReference type="ARBA" id="ARBA00022929"/>
    </source>
</evidence>
<dbReference type="PANTHER" id="PTHR39322">
    <property type="entry name" value="ACYL-HOMOSERINE-LACTONE SYNTHASE"/>
    <property type="match status" value="1"/>
</dbReference>
<dbReference type="Proteomes" id="UP000029481">
    <property type="component" value="Chromosome"/>
</dbReference>
<evidence type="ECO:0000256" key="3">
    <source>
        <dbReference type="ARBA" id="ARBA00022654"/>
    </source>
</evidence>
<accession>A0A089Q3V6</accession>
<evidence type="ECO:0000256" key="8">
    <source>
        <dbReference type="PROSITE-ProRule" id="PRU00533"/>
    </source>
</evidence>
<dbReference type="PROSITE" id="PS51187">
    <property type="entry name" value="AUTOINDUCER_SYNTH_2"/>
    <property type="match status" value="1"/>
</dbReference>
<dbReference type="InterPro" id="IPR016181">
    <property type="entry name" value="Acyl_CoA_acyltransferase"/>
</dbReference>
<keyword evidence="11" id="KW-1185">Reference proteome</keyword>
<dbReference type="Pfam" id="PF00765">
    <property type="entry name" value="Autoind_synth"/>
    <property type="match status" value="1"/>
</dbReference>
<dbReference type="PROSITE" id="PS00949">
    <property type="entry name" value="AUTOINDUCER_SYNTH_1"/>
    <property type="match status" value="1"/>
</dbReference>
<keyword evidence="3 8" id="KW-0673">Quorum sensing</keyword>
<organism evidence="10 11">
    <name type="scientific">Cedecea neteri</name>
    <dbReference type="NCBI Taxonomy" id="158822"/>
    <lineage>
        <taxon>Bacteria</taxon>
        <taxon>Pseudomonadati</taxon>
        <taxon>Pseudomonadota</taxon>
        <taxon>Gammaproteobacteria</taxon>
        <taxon>Enterobacterales</taxon>
        <taxon>Enterobacteriaceae</taxon>
        <taxon>Cedecea</taxon>
    </lineage>
</organism>
<dbReference type="EC" id="2.3.1.184" evidence="1 9"/>
<keyword evidence="4 9" id="KW-0808">Transferase</keyword>
<evidence type="ECO:0000256" key="1">
    <source>
        <dbReference type="ARBA" id="ARBA00012340"/>
    </source>
</evidence>
<dbReference type="GO" id="GO:0009372">
    <property type="term" value="P:quorum sensing"/>
    <property type="evidence" value="ECO:0007669"/>
    <property type="project" value="UniProtKB-UniRule"/>
</dbReference>
<keyword evidence="6 8" id="KW-0071">Autoinducer synthesis</keyword>
<evidence type="ECO:0000313" key="11">
    <source>
        <dbReference type="Proteomes" id="UP000029481"/>
    </source>
</evidence>
<dbReference type="RefSeq" id="WP_038481465.1">
    <property type="nucleotide sequence ID" value="NZ_CP009451.1"/>
</dbReference>
<dbReference type="GO" id="GO:0007165">
    <property type="term" value="P:signal transduction"/>
    <property type="evidence" value="ECO:0007669"/>
    <property type="project" value="TreeGrafter"/>
</dbReference>
<dbReference type="KEGG" id="cnt:JT31_20800"/>
<dbReference type="PANTHER" id="PTHR39322:SF1">
    <property type="entry name" value="ISOVALERYL-HOMOSERINE LACTONE SYNTHASE"/>
    <property type="match status" value="1"/>
</dbReference>
<dbReference type="GO" id="GO:0061579">
    <property type="term" value="F:N-acyl homoserine lactone synthase activity"/>
    <property type="evidence" value="ECO:0007669"/>
    <property type="project" value="UniProtKB-UniRule"/>
</dbReference>
<evidence type="ECO:0000256" key="9">
    <source>
        <dbReference type="RuleBase" id="RU361135"/>
    </source>
</evidence>
<evidence type="ECO:0000256" key="5">
    <source>
        <dbReference type="ARBA" id="ARBA00022691"/>
    </source>
</evidence>
<keyword evidence="5 9" id="KW-0949">S-adenosyl-L-methionine</keyword>
<name>A0A089Q3V6_9ENTR</name>
<dbReference type="InterPro" id="IPR018311">
    <property type="entry name" value="Autoind_synth_CS"/>
</dbReference>
<dbReference type="PRINTS" id="PR01549">
    <property type="entry name" value="AUTOINDCRSYN"/>
</dbReference>
<evidence type="ECO:0000256" key="7">
    <source>
        <dbReference type="ARBA" id="ARBA00048576"/>
    </source>
</evidence>
<gene>
    <name evidence="10" type="ORF">JT31_20800</name>
</gene>
<dbReference type="OrthoDB" id="6169313at2"/>
<dbReference type="AlphaFoldDB" id="A0A089Q3V6"/>
<sequence length="211" mass="24677">MCSAIEFFISHHNDLHPGLARELYALRKKTFHERLEWDVKCEDNLERDQFDNENTTYLMGMSEGQLFCGARFIDAKYPTMTDEIFHQYFNNISLPKDIPCCEITRLFLDKERRDDGNLRTLPASKALFLAMIMYCIKNGYPGMHAVTSRGMYAIFRQADWKVEVIQKGLSEKGEAVYYIFMPANQQIIEDIINKDNNSAWLRDTLTQLNHL</sequence>
<comment type="catalytic activity">
    <reaction evidence="7 9">
        <text>a fatty acyl-[ACP] + S-adenosyl-L-methionine = an N-acyl-L-homoserine lactone + S-methyl-5'-thioadenosine + holo-[ACP] + H(+)</text>
        <dbReference type="Rhea" id="RHEA:10096"/>
        <dbReference type="Rhea" id="RHEA-COMP:9685"/>
        <dbReference type="Rhea" id="RHEA-COMP:14125"/>
        <dbReference type="ChEBI" id="CHEBI:15378"/>
        <dbReference type="ChEBI" id="CHEBI:17509"/>
        <dbReference type="ChEBI" id="CHEBI:55474"/>
        <dbReference type="ChEBI" id="CHEBI:59789"/>
        <dbReference type="ChEBI" id="CHEBI:64479"/>
        <dbReference type="ChEBI" id="CHEBI:138651"/>
        <dbReference type="EC" id="2.3.1.184"/>
    </reaction>
</comment>